<dbReference type="InterPro" id="IPR011765">
    <property type="entry name" value="Pept_M16_N"/>
</dbReference>
<dbReference type="AlphaFoldDB" id="F5YHQ9"/>
<dbReference type="OrthoDB" id="9762027at2"/>
<dbReference type="InterPro" id="IPR013578">
    <property type="entry name" value="Peptidase_M16C_assoc"/>
</dbReference>
<dbReference type="EMBL" id="CP001843">
    <property type="protein sequence ID" value="AEF85106.1"/>
    <property type="molecule type" value="Genomic_DNA"/>
</dbReference>
<reference evidence="2 3" key="2">
    <citation type="journal article" date="2011" name="ISME J.">
        <title>RNA-seq reveals cooperative metabolic interactions between two termite-gut spirochete species in co-culture.</title>
        <authorList>
            <person name="Rosenthal A.Z."/>
            <person name="Matson E.G."/>
            <person name="Eldar A."/>
            <person name="Leadbetter J.R."/>
        </authorList>
    </citation>
    <scope>NUCLEOTIDE SEQUENCE [LARGE SCALE GENOMIC DNA]</scope>
    <source>
        <strain evidence="3">ATCC BAA-887 / DSM 12427 / ZAS-2</strain>
    </source>
</reference>
<dbReference type="HOGENOM" id="CLU_009165_1_0_12"/>
<sequence length="1033" mass="112680">MTTILRAGQVLDSGFEILEVVDLTELEAVGIWARHVKSGAEVFHILNDDKENLFGFAFATAPEDSTGVAHILEHSVLCGSEHYPLKDAFLVLAQGSLQTYLNAWTFPDKTVYPASSVNEQDYFNLMAVYGDAVFRPQLSEWTFMQEGWRLAFSPPETDTNTEFPGTGNSKQPSGGGLHITGVVYNEMKGAYSSLDEYAGRWSVRAVLPGTPYAFDSGGDPETIPELTLEGLRDFHRRKYSPANCRIFLAGNISTEKQLSFLNKQFLGSLPVGKAAAPISRTPRWTTPQTITIPSPAGGEQKSTVVLSWLCGDTTDANETIALGALTEILLGHDGSPLTRLLIESGLGEDLAPATGLENESRETLFSAGLRGVDRQNGNTGISEKIEKLIIDALRRLASEGIPKEEIEAALLSMEFSNREIRRSGGPYSLVWMRRALRSWLHLGSPELSREKRPWDSLLFVPAFTELKRRFAEDSRYFEKLIETYLLHNPHRALVSVDPEEGFQEKKDAALAEALTKKEAALSETERRDILEKAEALEKLQSEGESPEALATIPHLSRKDLVPEIEKVPREILDAKGIPTVAHEIFTNGISYLDLAFPLDILESADYPWFPLFSRCVVSLGLPGMDYGAVSSLLARTTGAFYGTLQTGSCLPGFSRSAALPTGTLDLRGRDWLCFRLKALDEKIPESLDLARRIITEADFSDQRRIRDLVLEMKNDTDSSLAPGGHSYAMGRSSRLFSRSHAVEEIWNGISQLETVHTFADTDTAEICKTLIRIRDTLVSRAGLLANITGNAGAIQGAIKGIAETFSSFGAPRPRNSVTAEGTPFFDRLKSDANTPKAEVLSSSSLQVGFAAVTLAGSFLNSPRPGIESVLAHQLSTGALWEEIRMKGGAYGAFAHPDLAEGTFSLSTYRDPSPLRSLEAFPGILEATAKDAPDEEALTKAVIGSFAKETRPRTGAEKGLSDFFRFLYGFEDAHRANKLQSMVSITAEELCAAAKRIAAAAAEQGRGIPTVIAGTVEAEKAAAKLGVEIRKLPV</sequence>
<dbReference type="Gene3D" id="3.30.830.10">
    <property type="entry name" value="Metalloenzyme, LuxS/M16 peptidase-like"/>
    <property type="match status" value="4"/>
</dbReference>
<accession>F5YHQ9</accession>
<evidence type="ECO:0000259" key="1">
    <source>
        <dbReference type="SMART" id="SM01264"/>
    </source>
</evidence>
<feature type="domain" description="Peptidase M16C associated" evidence="1">
    <location>
        <begin position="496"/>
        <end position="758"/>
    </location>
</feature>
<dbReference type="eggNOG" id="COG1026">
    <property type="taxonomic scope" value="Bacteria"/>
</dbReference>
<proteinExistence type="predicted"/>
<dbReference type="Proteomes" id="UP000009223">
    <property type="component" value="Chromosome"/>
</dbReference>
<evidence type="ECO:0000313" key="2">
    <source>
        <dbReference type="EMBL" id="AEF85106.1"/>
    </source>
</evidence>
<gene>
    <name evidence="2" type="ordered locus">TREPR_1016</name>
</gene>
<dbReference type="InterPro" id="IPR011249">
    <property type="entry name" value="Metalloenz_LuxS/M16"/>
</dbReference>
<dbReference type="PANTHER" id="PTHR43016:SF13">
    <property type="entry name" value="PRESEQUENCE PROTEASE, MITOCHONDRIAL"/>
    <property type="match status" value="1"/>
</dbReference>
<dbReference type="Pfam" id="PF00675">
    <property type="entry name" value="Peptidase_M16"/>
    <property type="match status" value="1"/>
</dbReference>
<dbReference type="GO" id="GO:0046872">
    <property type="term" value="F:metal ion binding"/>
    <property type="evidence" value="ECO:0007669"/>
    <property type="project" value="InterPro"/>
</dbReference>
<dbReference type="SUPFAM" id="SSF63411">
    <property type="entry name" value="LuxS/MPP-like metallohydrolase"/>
    <property type="match status" value="4"/>
</dbReference>
<dbReference type="InterPro" id="IPR055130">
    <property type="entry name" value="PreP_C"/>
</dbReference>
<protein>
    <submittedName>
        <fullName evidence="2">Peptidase, M16 family</fullName>
    </submittedName>
</protein>
<dbReference type="GO" id="GO:0004222">
    <property type="term" value="F:metalloendopeptidase activity"/>
    <property type="evidence" value="ECO:0007669"/>
    <property type="project" value="TreeGrafter"/>
</dbReference>
<dbReference type="PANTHER" id="PTHR43016">
    <property type="entry name" value="PRESEQUENCE PROTEASE"/>
    <property type="match status" value="1"/>
</dbReference>
<dbReference type="SMART" id="SM01264">
    <property type="entry name" value="M16C_associated"/>
    <property type="match status" value="1"/>
</dbReference>
<evidence type="ECO:0000313" key="3">
    <source>
        <dbReference type="Proteomes" id="UP000009223"/>
    </source>
</evidence>
<dbReference type="GO" id="GO:0016485">
    <property type="term" value="P:protein processing"/>
    <property type="evidence" value="ECO:0007669"/>
    <property type="project" value="TreeGrafter"/>
</dbReference>
<dbReference type="Pfam" id="PF22516">
    <property type="entry name" value="PreP_C"/>
    <property type="match status" value="1"/>
</dbReference>
<organism evidence="2 3">
    <name type="scientific">Treponema primitia (strain ATCC BAA-887 / DSM 12427 / ZAS-2)</name>
    <dbReference type="NCBI Taxonomy" id="545694"/>
    <lineage>
        <taxon>Bacteria</taxon>
        <taxon>Pseudomonadati</taxon>
        <taxon>Spirochaetota</taxon>
        <taxon>Spirochaetia</taxon>
        <taxon>Spirochaetales</taxon>
        <taxon>Treponemataceae</taxon>
        <taxon>Treponema</taxon>
    </lineage>
</organism>
<name>F5YHQ9_TREPZ</name>
<dbReference type="InterPro" id="IPR007863">
    <property type="entry name" value="Peptidase_M16_C"/>
</dbReference>
<dbReference type="Pfam" id="PF05193">
    <property type="entry name" value="Peptidase_M16_C"/>
    <property type="match status" value="1"/>
</dbReference>
<dbReference type="KEGG" id="tpi:TREPR_1016"/>
<dbReference type="STRING" id="545694.TREPR_1016"/>
<keyword evidence="3" id="KW-1185">Reference proteome</keyword>
<reference evidence="3" key="1">
    <citation type="submission" date="2009-12" db="EMBL/GenBank/DDBJ databases">
        <title>Complete sequence of Treponema primitia strain ZAS-2.</title>
        <authorList>
            <person name="Tetu S.G."/>
            <person name="Matson E."/>
            <person name="Ren Q."/>
            <person name="Seshadri R."/>
            <person name="Elbourne L."/>
            <person name="Hassan K.A."/>
            <person name="Durkin A."/>
            <person name="Radune D."/>
            <person name="Mohamoud Y."/>
            <person name="Shay R."/>
            <person name="Jin S."/>
            <person name="Zhang X."/>
            <person name="Lucey K."/>
            <person name="Ballor N.R."/>
            <person name="Ottesen E."/>
            <person name="Rosenthal R."/>
            <person name="Allen A."/>
            <person name="Leadbetter J.R."/>
            <person name="Paulsen I.T."/>
        </authorList>
    </citation>
    <scope>NUCLEOTIDE SEQUENCE [LARGE SCALE GENOMIC DNA]</scope>
    <source>
        <strain evidence="3">ATCC BAA-887 / DSM 12427 / ZAS-2</strain>
    </source>
</reference>
<dbReference type="RefSeq" id="WP_015709048.1">
    <property type="nucleotide sequence ID" value="NC_015578.1"/>
</dbReference>
<dbReference type="Pfam" id="PF08367">
    <property type="entry name" value="M16C_assoc"/>
    <property type="match status" value="1"/>
</dbReference>